<feature type="compositionally biased region" description="Polar residues" evidence="1">
    <location>
        <begin position="50"/>
        <end position="60"/>
    </location>
</feature>
<evidence type="ECO:0000313" key="2">
    <source>
        <dbReference type="EMBL" id="BBY46635.1"/>
    </source>
</evidence>
<evidence type="ECO:0000313" key="3">
    <source>
        <dbReference type="Proteomes" id="UP000467428"/>
    </source>
</evidence>
<feature type="region of interest" description="Disordered" evidence="1">
    <location>
        <begin position="1"/>
        <end position="60"/>
    </location>
</feature>
<organism evidence="2 3">
    <name type="scientific">Mycolicibacterium arabiense</name>
    <dbReference type="NCBI Taxonomy" id="1286181"/>
    <lineage>
        <taxon>Bacteria</taxon>
        <taxon>Bacillati</taxon>
        <taxon>Actinomycetota</taxon>
        <taxon>Actinomycetes</taxon>
        <taxon>Mycobacteriales</taxon>
        <taxon>Mycobacteriaceae</taxon>
        <taxon>Mycolicibacterium</taxon>
    </lineage>
</organism>
<sequence length="60" mass="6462">MGIRDVRKQLDGEGDDTVLDRSDSAEALSTRDQGGQEASMQDGSDAFESNRATLNMITQA</sequence>
<keyword evidence="2" id="KW-0614">Plasmid</keyword>
<dbReference type="Proteomes" id="UP000467428">
    <property type="component" value="Plasmid pJCM18538"/>
</dbReference>
<protein>
    <submittedName>
        <fullName evidence="2">Uncharacterized protein</fullName>
    </submittedName>
</protein>
<dbReference type="EMBL" id="AP022592">
    <property type="protein sequence ID" value="BBY46635.1"/>
    <property type="molecule type" value="Genomic_DNA"/>
</dbReference>
<keyword evidence="3" id="KW-1185">Reference proteome</keyword>
<geneLocation type="plasmid" evidence="2">
    <name>pJCM18538</name>
</geneLocation>
<dbReference type="KEGG" id="marz:MARA_00650"/>
<dbReference type="AlphaFoldDB" id="A0A7I7RS18"/>
<gene>
    <name evidence="2" type="ORF">MARA_00650</name>
</gene>
<feature type="compositionally biased region" description="Basic and acidic residues" evidence="1">
    <location>
        <begin position="1"/>
        <end position="11"/>
    </location>
</feature>
<proteinExistence type="predicted"/>
<dbReference type="RefSeq" id="WP_163916129.1">
    <property type="nucleotide sequence ID" value="NZ_AP022592.1"/>
</dbReference>
<name>A0A7I7RS18_9MYCO</name>
<accession>A0A7I7RS18</accession>
<reference evidence="2 3" key="1">
    <citation type="journal article" date="2019" name="Emerg. Microbes Infect.">
        <title>Comprehensive subspecies identification of 175 nontuberculous mycobacteria species based on 7547 genomic profiles.</title>
        <authorList>
            <person name="Matsumoto Y."/>
            <person name="Kinjo T."/>
            <person name="Motooka D."/>
            <person name="Nabeya D."/>
            <person name="Jung N."/>
            <person name="Uechi K."/>
            <person name="Horii T."/>
            <person name="Iida T."/>
            <person name="Fujita J."/>
            <person name="Nakamura S."/>
        </authorList>
    </citation>
    <scope>NUCLEOTIDE SEQUENCE [LARGE SCALE GENOMIC DNA]</scope>
    <source>
        <strain evidence="2 3">JCM 18538</strain>
        <plasmid evidence="2">pJCM18538</plasmid>
    </source>
</reference>
<evidence type="ECO:0000256" key="1">
    <source>
        <dbReference type="SAM" id="MobiDB-lite"/>
    </source>
</evidence>
<feature type="compositionally biased region" description="Polar residues" evidence="1">
    <location>
        <begin position="30"/>
        <end position="42"/>
    </location>
</feature>